<organism evidence="1 2">
    <name type="scientific">Arcanobacterium phocae</name>
    <dbReference type="NCBI Taxonomy" id="131112"/>
    <lineage>
        <taxon>Bacteria</taxon>
        <taxon>Bacillati</taxon>
        <taxon>Actinomycetota</taxon>
        <taxon>Actinomycetes</taxon>
        <taxon>Actinomycetales</taxon>
        <taxon>Actinomycetaceae</taxon>
        <taxon>Arcanobacterium</taxon>
    </lineage>
</organism>
<dbReference type="STRING" id="131112.SAMN04489737_0457"/>
<gene>
    <name evidence="1" type="ORF">SAMN04489737_0457</name>
</gene>
<keyword evidence="2" id="KW-1185">Reference proteome</keyword>
<reference evidence="2" key="1">
    <citation type="submission" date="2016-10" db="EMBL/GenBank/DDBJ databases">
        <authorList>
            <person name="Varghese N."/>
            <person name="Submissions S."/>
        </authorList>
    </citation>
    <scope>NUCLEOTIDE SEQUENCE [LARGE SCALE GENOMIC DNA]</scope>
    <source>
        <strain evidence="2">DSM 10002</strain>
    </source>
</reference>
<proteinExistence type="predicted"/>
<dbReference type="AlphaFoldDB" id="A0A1H2LCT7"/>
<dbReference type="Proteomes" id="UP000214355">
    <property type="component" value="Chromosome I"/>
</dbReference>
<evidence type="ECO:0000313" key="2">
    <source>
        <dbReference type="Proteomes" id="UP000214355"/>
    </source>
</evidence>
<accession>A0A1H2LCT7</accession>
<evidence type="ECO:0000313" key="1">
    <source>
        <dbReference type="EMBL" id="SDU78391.1"/>
    </source>
</evidence>
<protein>
    <submittedName>
        <fullName evidence="1">Uncharacterized protein</fullName>
    </submittedName>
</protein>
<name>A0A1H2LCT7_9ACTO</name>
<dbReference type="EMBL" id="LT629804">
    <property type="protein sequence ID" value="SDU78391.1"/>
    <property type="molecule type" value="Genomic_DNA"/>
</dbReference>
<sequence length="81" mass="9378">MYPLKYPQLWKVIWKELSHVIHHVTIVTAPVSFIDYEPKTRVKSSSHVCAGHTHESETIGFVSSIDKWEITHVYQAYVPAE</sequence>